<comment type="caution">
    <text evidence="1">The sequence shown here is derived from an EMBL/GenBank/DDBJ whole genome shotgun (WGS) entry which is preliminary data.</text>
</comment>
<protein>
    <submittedName>
        <fullName evidence="1">Uncharacterized protein</fullName>
    </submittedName>
</protein>
<evidence type="ECO:0000313" key="2">
    <source>
        <dbReference type="Proteomes" id="UP000827721"/>
    </source>
</evidence>
<organism evidence="1 2">
    <name type="scientific">Xanthoceras sorbifolium</name>
    <dbReference type="NCBI Taxonomy" id="99658"/>
    <lineage>
        <taxon>Eukaryota</taxon>
        <taxon>Viridiplantae</taxon>
        <taxon>Streptophyta</taxon>
        <taxon>Embryophyta</taxon>
        <taxon>Tracheophyta</taxon>
        <taxon>Spermatophyta</taxon>
        <taxon>Magnoliopsida</taxon>
        <taxon>eudicotyledons</taxon>
        <taxon>Gunneridae</taxon>
        <taxon>Pentapetalae</taxon>
        <taxon>rosids</taxon>
        <taxon>malvids</taxon>
        <taxon>Sapindales</taxon>
        <taxon>Sapindaceae</taxon>
        <taxon>Xanthoceroideae</taxon>
        <taxon>Xanthoceras</taxon>
    </lineage>
</organism>
<dbReference type="EMBL" id="JAFEMO010000002">
    <property type="protein sequence ID" value="KAH7575586.1"/>
    <property type="molecule type" value="Genomic_DNA"/>
</dbReference>
<dbReference type="PANTHER" id="PTHR48449">
    <property type="entry name" value="DUF1985 DOMAIN-CONTAINING PROTEIN"/>
    <property type="match status" value="1"/>
</dbReference>
<gene>
    <name evidence="1" type="ORF">JRO89_XS02G0156500</name>
</gene>
<sequence>MSVISNEIITQRCHSSTLWIIDRALSNLDDGGQEKTRFLESCFSHFMRMHHDMTFSSVFVHELLLREIWHDGLHDEMRFLLDRLSRVEFCLMVGKLPDTSHYGEMADGIYRRYFNGRDDVTIENMKEILELGQFGAPDDALKMSLILMLHRNTKSMESSEIKVSPSYYEEWIKAYMIEIRETGRHRDEQYARIMSQNSEILKAIASLHGTPSRARVGVHYQRPFSGVFSAVNSGAHYASLFPSGGHVNLTSQPVPPLQASYKEIQSNIPNIRMQHI</sequence>
<evidence type="ECO:0000313" key="1">
    <source>
        <dbReference type="EMBL" id="KAH7575586.1"/>
    </source>
</evidence>
<dbReference type="PANTHER" id="PTHR48449:SF1">
    <property type="entry name" value="DUF1985 DOMAIN-CONTAINING PROTEIN"/>
    <property type="match status" value="1"/>
</dbReference>
<name>A0ABQ8IFX3_9ROSI</name>
<accession>A0ABQ8IFX3</accession>
<reference evidence="1 2" key="1">
    <citation type="submission" date="2021-02" db="EMBL/GenBank/DDBJ databases">
        <title>Plant Genome Project.</title>
        <authorList>
            <person name="Zhang R.-G."/>
        </authorList>
    </citation>
    <scope>NUCLEOTIDE SEQUENCE [LARGE SCALE GENOMIC DNA]</scope>
    <source>
        <tissue evidence="1">Leaves</tissue>
    </source>
</reference>
<keyword evidence="2" id="KW-1185">Reference proteome</keyword>
<proteinExistence type="predicted"/>
<dbReference type="Proteomes" id="UP000827721">
    <property type="component" value="Unassembled WGS sequence"/>
</dbReference>